<dbReference type="EMBL" id="MU593954">
    <property type="protein sequence ID" value="KAI5607164.1"/>
    <property type="molecule type" value="Genomic_DNA"/>
</dbReference>
<evidence type="ECO:0000256" key="1">
    <source>
        <dbReference type="SAM" id="MobiDB-lite"/>
    </source>
</evidence>
<accession>A0AAD5A0G3</accession>
<evidence type="ECO:0000313" key="3">
    <source>
        <dbReference type="Proteomes" id="UP001205998"/>
    </source>
</evidence>
<organism evidence="2 3">
    <name type="scientific">Silurus asotus</name>
    <name type="common">Amur catfish</name>
    <name type="synonym">Parasilurus asotus</name>
    <dbReference type="NCBI Taxonomy" id="30991"/>
    <lineage>
        <taxon>Eukaryota</taxon>
        <taxon>Metazoa</taxon>
        <taxon>Chordata</taxon>
        <taxon>Craniata</taxon>
        <taxon>Vertebrata</taxon>
        <taxon>Euteleostomi</taxon>
        <taxon>Actinopterygii</taxon>
        <taxon>Neopterygii</taxon>
        <taxon>Teleostei</taxon>
        <taxon>Ostariophysi</taxon>
        <taxon>Siluriformes</taxon>
        <taxon>Siluridae</taxon>
        <taxon>Silurus</taxon>
    </lineage>
</organism>
<sequence>MKGAGPQSETGGRGFGLSITCEQRQKTENTAVHCKCCLWNPSRTRAGPGAQEPSAVEHGALEPSAVEPGALKPSALKPGALKPSAVEPGALEPSAVEPGEEPGAVKEGEDGEIQEQPQELCLKVLL</sequence>
<keyword evidence="3" id="KW-1185">Reference proteome</keyword>
<reference evidence="2" key="1">
    <citation type="submission" date="2018-07" db="EMBL/GenBank/DDBJ databases">
        <title>Comparative genomics of catfishes provides insights into carnivory and benthic adaptation.</title>
        <authorList>
            <person name="Zhang Y."/>
            <person name="Wang D."/>
            <person name="Peng Z."/>
            <person name="Zheng S."/>
            <person name="Shao F."/>
            <person name="Tao W."/>
        </authorList>
    </citation>
    <scope>NUCLEOTIDE SEQUENCE</scope>
    <source>
        <strain evidence="2">Chongqing</strain>
    </source>
</reference>
<comment type="caution">
    <text evidence="2">The sequence shown here is derived from an EMBL/GenBank/DDBJ whole genome shotgun (WGS) entry which is preliminary data.</text>
</comment>
<proteinExistence type="predicted"/>
<protein>
    <submittedName>
        <fullName evidence="2">Uncharacterized protein</fullName>
    </submittedName>
</protein>
<gene>
    <name evidence="2" type="ORF">C0J50_7280</name>
</gene>
<name>A0AAD5A0G3_SILAS</name>
<feature type="region of interest" description="Disordered" evidence="1">
    <location>
        <begin position="43"/>
        <end position="118"/>
    </location>
</feature>
<dbReference type="AlphaFoldDB" id="A0AAD5A0G3"/>
<evidence type="ECO:0000313" key="2">
    <source>
        <dbReference type="EMBL" id="KAI5607164.1"/>
    </source>
</evidence>
<dbReference type="Proteomes" id="UP001205998">
    <property type="component" value="Unassembled WGS sequence"/>
</dbReference>